<feature type="transmembrane region" description="Helical" evidence="1">
    <location>
        <begin position="12"/>
        <end position="31"/>
    </location>
</feature>
<keyword evidence="1" id="KW-0472">Membrane</keyword>
<dbReference type="EMBL" id="VZPB01000051">
    <property type="protein sequence ID" value="KAB0577067.1"/>
    <property type="molecule type" value="Genomic_DNA"/>
</dbReference>
<name>A0A643F8A8_IDEDE</name>
<dbReference type="OrthoDB" id="9934262at2"/>
<dbReference type="RefSeq" id="WP_151125295.1">
    <property type="nucleotide sequence ID" value="NZ_CP088081.1"/>
</dbReference>
<keyword evidence="1" id="KW-1133">Transmembrane helix</keyword>
<organism evidence="2 3">
    <name type="scientific">Ideonella dechloratans</name>
    <dbReference type="NCBI Taxonomy" id="36863"/>
    <lineage>
        <taxon>Bacteria</taxon>
        <taxon>Pseudomonadati</taxon>
        <taxon>Pseudomonadota</taxon>
        <taxon>Betaproteobacteria</taxon>
        <taxon>Burkholderiales</taxon>
        <taxon>Sphaerotilaceae</taxon>
        <taxon>Ideonella</taxon>
    </lineage>
</organism>
<evidence type="ECO:0008006" key="4">
    <source>
        <dbReference type="Google" id="ProtNLM"/>
    </source>
</evidence>
<accession>A0A643F8A8</accession>
<evidence type="ECO:0000256" key="1">
    <source>
        <dbReference type="SAM" id="Phobius"/>
    </source>
</evidence>
<comment type="caution">
    <text evidence="2">The sequence shown here is derived from an EMBL/GenBank/DDBJ whole genome shotgun (WGS) entry which is preliminary data.</text>
</comment>
<gene>
    <name evidence="2" type="ORF">F7Q92_17040</name>
</gene>
<sequence>MFINEDNANIFSATFAGLAFIFSLISLAINFHTSRKLKQADILSGLNSRFDALQAERAKLLTRTTPIPPIEKDYEVHIFFDRFWSLQFDEFVAWQHGNLADEVYRFWTFARWRQLTNPPEDWIINGSSVKSSLQEACRRWTRQEPHGFTDRPLVNGFIDMFGEISTATREIEVTNILNRYTRAINCAP</sequence>
<protein>
    <recommendedName>
        <fullName evidence="4">DUF4760 domain-containing protein</fullName>
    </recommendedName>
</protein>
<keyword evidence="3" id="KW-1185">Reference proteome</keyword>
<reference evidence="2 3" key="1">
    <citation type="submission" date="2019-09" db="EMBL/GenBank/DDBJ databases">
        <title>Draft genome sequences of 48 bacterial type strains from the CCUG.</title>
        <authorList>
            <person name="Tunovic T."/>
            <person name="Pineiro-Iglesias B."/>
            <person name="Unosson C."/>
            <person name="Inganas E."/>
            <person name="Ohlen M."/>
            <person name="Cardew S."/>
            <person name="Jensie-Markopoulos S."/>
            <person name="Salva-Serra F."/>
            <person name="Jaen-Luchoro D."/>
            <person name="Karlsson R."/>
            <person name="Svensson-Stadler L."/>
            <person name="Chun J."/>
            <person name="Moore E."/>
        </authorList>
    </citation>
    <scope>NUCLEOTIDE SEQUENCE [LARGE SCALE GENOMIC DNA]</scope>
    <source>
        <strain evidence="2 3">CCUG 30977</strain>
    </source>
</reference>
<dbReference type="AlphaFoldDB" id="A0A643F8A8"/>
<evidence type="ECO:0000313" key="3">
    <source>
        <dbReference type="Proteomes" id="UP000430120"/>
    </source>
</evidence>
<keyword evidence="1" id="KW-0812">Transmembrane</keyword>
<evidence type="ECO:0000313" key="2">
    <source>
        <dbReference type="EMBL" id="KAB0577067.1"/>
    </source>
</evidence>
<proteinExistence type="predicted"/>
<dbReference type="Proteomes" id="UP000430120">
    <property type="component" value="Unassembled WGS sequence"/>
</dbReference>